<name>A0A562ZLR6_9BURK</name>
<proteinExistence type="predicted"/>
<comment type="caution">
    <text evidence="1">The sequence shown here is derived from an EMBL/GenBank/DDBJ whole genome shotgun (WGS) entry which is preliminary data.</text>
</comment>
<gene>
    <name evidence="1" type="ORF">FN976_18830</name>
</gene>
<dbReference type="RefSeq" id="WP_145894606.1">
    <property type="nucleotide sequence ID" value="NZ_VOBQ01000015.1"/>
</dbReference>
<organism evidence="1 2">
    <name type="scientific">Caenimonas sedimenti</name>
    <dbReference type="NCBI Taxonomy" id="2596921"/>
    <lineage>
        <taxon>Bacteria</taxon>
        <taxon>Pseudomonadati</taxon>
        <taxon>Pseudomonadota</taxon>
        <taxon>Betaproteobacteria</taxon>
        <taxon>Burkholderiales</taxon>
        <taxon>Comamonadaceae</taxon>
        <taxon>Caenimonas</taxon>
    </lineage>
</organism>
<evidence type="ECO:0000313" key="2">
    <source>
        <dbReference type="Proteomes" id="UP000318199"/>
    </source>
</evidence>
<accession>A0A562ZLR6</accession>
<dbReference type="Proteomes" id="UP000318199">
    <property type="component" value="Unassembled WGS sequence"/>
</dbReference>
<keyword evidence="2" id="KW-1185">Reference proteome</keyword>
<dbReference type="EMBL" id="VOBQ01000015">
    <property type="protein sequence ID" value="TWO69347.1"/>
    <property type="molecule type" value="Genomic_DNA"/>
</dbReference>
<sequence>MKDKTPAPVNLGVTPVTEAAAGPFDLTEIKGKDAGRILAYLVAARSRGNEGYISSTEIEAALGLVKVERTQWKRIYGYIEELVGTDKLEYRKYSAGPWRIRDVPFSAWRLRGEAIALEDLEAFAGVQRDEQGPGSLPAAEHVSPEACELVTSAERRYRKGALTRAMDAISELDGLLGPKDPELMLVTKARKLRVLHRLNEWDLFESELSELVRLEQTGRIDGRFAQSLRALVTLCSAWRHYNLIRPSAKQHLAEYAALHDKLATAKPQAERLSVLGFYIDCEVTNLLTLLKRRLLCEFTAEHPGNPILDRRAWAMDAYNCSIGNIRRTMMNGDFELMGNYAANHAYLITCLQHQGLFAGLYRLREAAQWLTVSDRVASRLSAGSDNLWSPIYWLYLRRVIHESGGNWESVREWIEPVVRRPGKRGPRLPNPARSATCFDYVHGTCVRLLSAPQEYENPSGIPIHQVRMLIAELGKIRAIELIGPQTAQAAADVIWLGAHLDARELPAATRHDLNVLRAELIRG</sequence>
<evidence type="ECO:0000313" key="1">
    <source>
        <dbReference type="EMBL" id="TWO69347.1"/>
    </source>
</evidence>
<protein>
    <submittedName>
        <fullName evidence="1">Uncharacterized protein</fullName>
    </submittedName>
</protein>
<reference evidence="1 2" key="1">
    <citation type="submission" date="2019-07" db="EMBL/GenBank/DDBJ databases">
        <title>Caenimonas sedimenti sp. nov., isolated from activated sludge.</title>
        <authorList>
            <person name="Xu J."/>
        </authorList>
    </citation>
    <scope>NUCLEOTIDE SEQUENCE [LARGE SCALE GENOMIC DNA]</scope>
    <source>
        <strain evidence="1 2">HX-9-20</strain>
    </source>
</reference>
<dbReference type="AlphaFoldDB" id="A0A562ZLR6"/>